<dbReference type="AlphaFoldDB" id="A0A7V7UAV3"/>
<dbReference type="EMBL" id="WAGX01000007">
    <property type="protein sequence ID" value="KAB1435828.1"/>
    <property type="molecule type" value="Genomic_DNA"/>
</dbReference>
<reference evidence="1 2" key="2">
    <citation type="submission" date="2020-02" db="EMBL/GenBank/DDBJ databases">
        <title>Candidatus Galacturonibacter soehngenii shows hetero-acetogenic catabolism of galacturonic acid but lacks a canonical carbon monoxide dehydrogenase/acetyl-CoA synthase complex.</title>
        <authorList>
            <person name="Diender M."/>
            <person name="Stouten G.R."/>
            <person name="Petersen J.F."/>
            <person name="Nielsen P.H."/>
            <person name="Dueholm M.S."/>
            <person name="Pronk J.T."/>
            <person name="Van Loosdrecht M.C.M."/>
        </authorList>
    </citation>
    <scope>NUCLEOTIDE SEQUENCE [LARGE SCALE GENOMIC DNA]</scope>
    <source>
        <strain evidence="1">GalUA</strain>
    </source>
</reference>
<dbReference type="RefSeq" id="WP_151147430.1">
    <property type="nucleotide sequence ID" value="NZ_WAGX01000007.1"/>
</dbReference>
<sequence>MNNQGLDLYFLIELEQYVTKGVPLVLEGRASTPIQIFDALRECNDYMSDYIGDEQGILREIRFDKISKY</sequence>
<reference evidence="1 2" key="1">
    <citation type="submission" date="2019-09" db="EMBL/GenBank/DDBJ databases">
        <authorList>
            <person name="Valk L.C."/>
        </authorList>
    </citation>
    <scope>NUCLEOTIDE SEQUENCE [LARGE SCALE GENOMIC DNA]</scope>
    <source>
        <strain evidence="1">GalUA</strain>
    </source>
</reference>
<comment type="caution">
    <text evidence="1">The sequence shown here is derived from an EMBL/GenBank/DDBJ whole genome shotgun (WGS) entry which is preliminary data.</text>
</comment>
<protein>
    <submittedName>
        <fullName evidence="1">Uncharacterized protein</fullName>
    </submittedName>
</protein>
<accession>A0A7V7UAV3</accession>
<evidence type="ECO:0000313" key="2">
    <source>
        <dbReference type="Proteomes" id="UP000461768"/>
    </source>
</evidence>
<keyword evidence="2" id="KW-1185">Reference proteome</keyword>
<dbReference type="Proteomes" id="UP000461768">
    <property type="component" value="Unassembled WGS sequence"/>
</dbReference>
<name>A0A7V7UAV3_9FIRM</name>
<proteinExistence type="predicted"/>
<gene>
    <name evidence="1" type="ORF">F7O84_15740</name>
</gene>
<organism evidence="1 2">
    <name type="scientific">Candidatus Galacturonatibacter soehngenii</name>
    <dbReference type="NCBI Taxonomy" id="2307010"/>
    <lineage>
        <taxon>Bacteria</taxon>
        <taxon>Bacillati</taxon>
        <taxon>Bacillota</taxon>
        <taxon>Clostridia</taxon>
        <taxon>Lachnospirales</taxon>
        <taxon>Lachnospiraceae</taxon>
        <taxon>Candidatus Galacturonatibacter</taxon>
    </lineage>
</organism>
<dbReference type="OrthoDB" id="1771153at2"/>
<evidence type="ECO:0000313" key="1">
    <source>
        <dbReference type="EMBL" id="KAB1435828.1"/>
    </source>
</evidence>